<dbReference type="Gene3D" id="3.40.190.10">
    <property type="entry name" value="Periplasmic binding protein-like II"/>
    <property type="match status" value="2"/>
</dbReference>
<comment type="similarity">
    <text evidence="1">Belongs to the bacterial solute-binding protein 3 family.</text>
</comment>
<comment type="caution">
    <text evidence="3">The sequence shown here is derived from an EMBL/GenBank/DDBJ whole genome shotgun (WGS) entry which is preliminary data.</text>
</comment>
<name>A0A5S3Z2B1_9GAMM</name>
<reference evidence="3 4" key="1">
    <citation type="submission" date="2017-12" db="EMBL/GenBank/DDBJ databases">
        <authorList>
            <person name="Paulsen S."/>
            <person name="Gram L.K."/>
        </authorList>
    </citation>
    <scope>NUCLEOTIDE SEQUENCE [LARGE SCALE GENOMIC DNA]</scope>
    <source>
        <strain evidence="3 4">S2897</strain>
    </source>
</reference>
<feature type="signal peptide" evidence="2">
    <location>
        <begin position="1"/>
        <end position="28"/>
    </location>
</feature>
<organism evidence="3 4">
    <name type="scientific">Pseudoalteromonas ruthenica</name>
    <dbReference type="NCBI Taxonomy" id="151081"/>
    <lineage>
        <taxon>Bacteria</taxon>
        <taxon>Pseudomonadati</taxon>
        <taxon>Pseudomonadota</taxon>
        <taxon>Gammaproteobacteria</taxon>
        <taxon>Alteromonadales</taxon>
        <taxon>Pseudoalteromonadaceae</taxon>
        <taxon>Pseudoalteromonas</taxon>
    </lineage>
</organism>
<evidence type="ECO:0000313" key="3">
    <source>
        <dbReference type="EMBL" id="TMP85686.1"/>
    </source>
</evidence>
<dbReference type="PANTHER" id="PTHR35936:SF25">
    <property type="entry name" value="ABC TRANSPORTER SUBSTRATE-BINDING PROTEIN"/>
    <property type="match status" value="1"/>
</dbReference>
<dbReference type="STRING" id="151081.TW72_07770"/>
<dbReference type="EMBL" id="PNCG01000021">
    <property type="protein sequence ID" value="TMP85686.1"/>
    <property type="molecule type" value="Genomic_DNA"/>
</dbReference>
<reference evidence="4" key="2">
    <citation type="submission" date="2019-06" db="EMBL/GenBank/DDBJ databases">
        <title>Co-occurence of chitin degradation, pigmentation and bioactivity in marine Pseudoalteromonas.</title>
        <authorList>
            <person name="Sonnenschein E.C."/>
            <person name="Bech P.K."/>
        </authorList>
    </citation>
    <scope>NUCLEOTIDE SEQUENCE [LARGE SCALE GENOMIC DNA]</scope>
    <source>
        <strain evidence="4">S2897</strain>
    </source>
</reference>
<keyword evidence="2" id="KW-0732">Signal</keyword>
<dbReference type="Proteomes" id="UP000305874">
    <property type="component" value="Unassembled WGS sequence"/>
</dbReference>
<dbReference type="PANTHER" id="PTHR35936">
    <property type="entry name" value="MEMBRANE-BOUND LYTIC MUREIN TRANSGLYCOSYLASE F"/>
    <property type="match status" value="1"/>
</dbReference>
<sequence>MTRGLATMNWLAISKVMLCMMFMCTANAANNLDDNAVELSASAYIPPYVFKDGHHGIEIDIIKHALEKAQLGPLTLHFLSNRRAEAQLRQGKISGAINIPKESGLEGYYSEPLLYFENVAISLAEHNFSIEQFSDLHGKSILAFQNAKNYLGPDYTKAITKALSYDEVVNQYAQIDHLMKGWVDVIVLEKRIFQYYLHTFAMNQGQQTKPVTIHALWPPSPRHVVFTDSQLRERFNQGLAELKKTPRYKALLASAPSYAQRQSSK</sequence>
<feature type="chain" id="PRO_5024429798" evidence="2">
    <location>
        <begin position="29"/>
        <end position="265"/>
    </location>
</feature>
<dbReference type="RefSeq" id="WP_138548975.1">
    <property type="nucleotide sequence ID" value="NZ_PNCG01000021.1"/>
</dbReference>
<proteinExistence type="inferred from homology"/>
<gene>
    <name evidence="3" type="ORF">CWC05_17395</name>
</gene>
<accession>A0A5S3Z2B1</accession>
<dbReference type="SUPFAM" id="SSF53850">
    <property type="entry name" value="Periplasmic binding protein-like II"/>
    <property type="match status" value="1"/>
</dbReference>
<dbReference type="AlphaFoldDB" id="A0A5S3Z2B1"/>
<evidence type="ECO:0000256" key="2">
    <source>
        <dbReference type="SAM" id="SignalP"/>
    </source>
</evidence>
<evidence type="ECO:0000313" key="4">
    <source>
        <dbReference type="Proteomes" id="UP000305874"/>
    </source>
</evidence>
<protein>
    <submittedName>
        <fullName evidence="3">Amino acid ABC transporter substrate-binding protein</fullName>
    </submittedName>
</protein>
<evidence type="ECO:0000256" key="1">
    <source>
        <dbReference type="ARBA" id="ARBA00010333"/>
    </source>
</evidence>